<dbReference type="InterPro" id="IPR005467">
    <property type="entry name" value="His_kinase_dom"/>
</dbReference>
<evidence type="ECO:0000256" key="10">
    <source>
        <dbReference type="ARBA" id="ARBA00022989"/>
    </source>
</evidence>
<evidence type="ECO:0000256" key="11">
    <source>
        <dbReference type="ARBA" id="ARBA00023136"/>
    </source>
</evidence>
<dbReference type="PROSITE" id="PS50110">
    <property type="entry name" value="RESPONSE_REGULATORY"/>
    <property type="match status" value="1"/>
</dbReference>
<evidence type="ECO:0000259" key="14">
    <source>
        <dbReference type="PROSITE" id="PS50109"/>
    </source>
</evidence>
<dbReference type="EC" id="2.7.13.3" evidence="3"/>
<keyword evidence="11 13" id="KW-0472">Membrane</keyword>
<keyword evidence="5 16" id="KW-0808">Transferase</keyword>
<keyword evidence="7" id="KW-0547">Nucleotide-binding</keyword>
<accession>A0A1S7LIM6</accession>
<protein>
    <recommendedName>
        <fullName evidence="3">histidine kinase</fullName>
        <ecNumber evidence="3">2.7.13.3</ecNumber>
    </recommendedName>
</protein>
<comment type="subcellular location">
    <subcellularLocation>
        <location evidence="2">Membrane</location>
    </subcellularLocation>
</comment>
<dbReference type="SMART" id="SM00388">
    <property type="entry name" value="HisKA"/>
    <property type="match status" value="1"/>
</dbReference>
<dbReference type="Pfam" id="PF14827">
    <property type="entry name" value="dCache_3"/>
    <property type="match status" value="1"/>
</dbReference>
<dbReference type="CDD" id="cd17546">
    <property type="entry name" value="REC_hyHK_CKI1_RcsC-like"/>
    <property type="match status" value="1"/>
</dbReference>
<evidence type="ECO:0000256" key="6">
    <source>
        <dbReference type="ARBA" id="ARBA00022692"/>
    </source>
</evidence>
<keyword evidence="6 13" id="KW-0812">Transmembrane</keyword>
<feature type="transmembrane region" description="Helical" evidence="13">
    <location>
        <begin position="300"/>
        <end position="322"/>
    </location>
</feature>
<evidence type="ECO:0000256" key="13">
    <source>
        <dbReference type="SAM" id="Phobius"/>
    </source>
</evidence>
<keyword evidence="10 13" id="KW-1133">Transmembrane helix</keyword>
<dbReference type="SMART" id="SM00448">
    <property type="entry name" value="REC"/>
    <property type="match status" value="1"/>
</dbReference>
<organism evidence="16">
    <name type="scientific">Magnetococcus massalia (strain MO-1)</name>
    <dbReference type="NCBI Taxonomy" id="451514"/>
    <lineage>
        <taxon>Bacteria</taxon>
        <taxon>Pseudomonadati</taxon>
        <taxon>Pseudomonadota</taxon>
        <taxon>Magnetococcia</taxon>
        <taxon>Magnetococcales</taxon>
        <taxon>Magnetococcaceae</taxon>
        <taxon>Magnetococcus</taxon>
    </lineage>
</organism>
<dbReference type="GO" id="GO:0000155">
    <property type="term" value="F:phosphorelay sensor kinase activity"/>
    <property type="evidence" value="ECO:0007669"/>
    <property type="project" value="InterPro"/>
</dbReference>
<gene>
    <name evidence="16" type="ORF">MAGMO_1457</name>
</gene>
<keyword evidence="9" id="KW-0067">ATP-binding</keyword>
<dbReference type="EMBL" id="LO017727">
    <property type="protein sequence ID" value="CRH05646.1"/>
    <property type="molecule type" value="Genomic_DNA"/>
</dbReference>
<feature type="domain" description="Histidine kinase" evidence="14">
    <location>
        <begin position="356"/>
        <end position="573"/>
    </location>
</feature>
<dbReference type="SUPFAM" id="SSF52172">
    <property type="entry name" value="CheY-like"/>
    <property type="match status" value="1"/>
</dbReference>
<dbReference type="Gene3D" id="1.10.287.130">
    <property type="match status" value="1"/>
</dbReference>
<evidence type="ECO:0000256" key="9">
    <source>
        <dbReference type="ARBA" id="ARBA00022840"/>
    </source>
</evidence>
<dbReference type="Pfam" id="PF00072">
    <property type="entry name" value="Response_reg"/>
    <property type="match status" value="1"/>
</dbReference>
<evidence type="ECO:0000256" key="1">
    <source>
        <dbReference type="ARBA" id="ARBA00000085"/>
    </source>
</evidence>
<name>A0A1S7LIM6_MAGMO</name>
<dbReference type="SUPFAM" id="SSF55874">
    <property type="entry name" value="ATPase domain of HSP90 chaperone/DNA topoisomerase II/histidine kinase"/>
    <property type="match status" value="1"/>
</dbReference>
<evidence type="ECO:0000256" key="7">
    <source>
        <dbReference type="ARBA" id="ARBA00022741"/>
    </source>
</evidence>
<feature type="modified residue" description="4-aspartylphosphate" evidence="12">
    <location>
        <position position="649"/>
    </location>
</feature>
<dbReference type="AlphaFoldDB" id="A0A1S7LIM6"/>
<dbReference type="SMART" id="SM00387">
    <property type="entry name" value="HATPase_c"/>
    <property type="match status" value="1"/>
</dbReference>
<evidence type="ECO:0000256" key="2">
    <source>
        <dbReference type="ARBA" id="ARBA00004370"/>
    </source>
</evidence>
<dbReference type="InterPro" id="IPR001789">
    <property type="entry name" value="Sig_transdc_resp-reg_receiver"/>
</dbReference>
<dbReference type="InterPro" id="IPR036097">
    <property type="entry name" value="HisK_dim/P_sf"/>
</dbReference>
<evidence type="ECO:0000259" key="15">
    <source>
        <dbReference type="PROSITE" id="PS50110"/>
    </source>
</evidence>
<dbReference type="CDD" id="cd16922">
    <property type="entry name" value="HATPase_EvgS-ArcB-TorS-like"/>
    <property type="match status" value="1"/>
</dbReference>
<proteinExistence type="predicted"/>
<dbReference type="SUPFAM" id="SSF47384">
    <property type="entry name" value="Homodimeric domain of signal transducing histidine kinase"/>
    <property type="match status" value="1"/>
</dbReference>
<dbReference type="InterPro" id="IPR003594">
    <property type="entry name" value="HATPase_dom"/>
</dbReference>
<dbReference type="CDD" id="cd00082">
    <property type="entry name" value="HisKA"/>
    <property type="match status" value="1"/>
</dbReference>
<dbReference type="PROSITE" id="PS50109">
    <property type="entry name" value="HIS_KIN"/>
    <property type="match status" value="1"/>
</dbReference>
<dbReference type="Gene3D" id="3.40.50.2300">
    <property type="match status" value="1"/>
</dbReference>
<sequence length="733" mass="81322">MESLQREGERFYEFYQITLDQTATFMQQTATYIASDKRVQELFLAGRRAVEQEGGGAGGEEAHRIRQELLALVGDSWEEMTRHYKGRQLHFHLPPDTSFLRVHKPSKFGDDLTAIRHSIVAANRYLIRTKGFESGRVYAGVRGVVPVFADSPFGGQQIHVGALEAGTSFQLLLTQLHKTLQAQFAVMMTMEHAQNTMWPSFLKEYQKSHPQVGKHLLEASTEKDGARLLLEDPQIAELLQQGKGTRLSRIEGKPVGVTAFPLHDYMATLQPSRGSIGTVLVWADASHEVAAFEEGVKFNMTLAIVGFLIIELLLFLFWGVAARKMQRTITLRTQQLHEAKFEAERANQAKTQFLAAMSHEIRTPMNVILGMSDLLLERSHDAESHHYLEVSHSASEGLLGLINDILDLSKIEAGELTLEAAPYQLREVMNGIANIFMHPAREKGVNLTVEVDAAVPQWCRGDATRLRQLLINMVGNALKFTAEGHIDIKVLPLAGGEYRFSVRDSGMGISEEKLSLLFKPFSQADETITRRFGGTGLGLAICKRIVDKMGGSIDVTSEEGKGSHFFFDLPLTEIDSALMSHQQVEEVVANAEAANSRGLRILVAEDSEDNVALLMAYLKGSPYQVTVVDDGDKAVDAVFKDDYDLVLMDVQMPTLDGYSATREIRQLEQEQASRPIAIYTLSAHVLAEAQKESMAAGCNGVLTKPIKKQRLLNFLSHFDPEKVNPYADSVTGP</sequence>
<dbReference type="PANTHER" id="PTHR45339">
    <property type="entry name" value="HYBRID SIGNAL TRANSDUCTION HISTIDINE KINASE J"/>
    <property type="match status" value="1"/>
</dbReference>
<reference evidence="16" key="1">
    <citation type="submission" date="2015-04" db="EMBL/GenBank/DDBJ databases">
        <authorList>
            <person name="Syromyatnikov M.Y."/>
            <person name="Popov V.N."/>
        </authorList>
    </citation>
    <scope>NUCLEOTIDE SEQUENCE</scope>
    <source>
        <strain evidence="16">MO-1</strain>
    </source>
</reference>
<evidence type="ECO:0000256" key="8">
    <source>
        <dbReference type="ARBA" id="ARBA00022777"/>
    </source>
</evidence>
<dbReference type="FunFam" id="3.30.565.10:FF:000078">
    <property type="entry name" value="Two-component sensor histidine kinase"/>
    <property type="match status" value="1"/>
</dbReference>
<feature type="domain" description="Response regulatory" evidence="15">
    <location>
        <begin position="600"/>
        <end position="719"/>
    </location>
</feature>
<dbReference type="PANTHER" id="PTHR45339:SF3">
    <property type="entry name" value="HISTIDINE KINASE"/>
    <property type="match status" value="1"/>
</dbReference>
<keyword evidence="4 12" id="KW-0597">Phosphoprotein</keyword>
<evidence type="ECO:0000256" key="4">
    <source>
        <dbReference type="ARBA" id="ARBA00022553"/>
    </source>
</evidence>
<dbReference type="FunFam" id="1.10.287.130:FF:000004">
    <property type="entry name" value="Ethylene receptor 1"/>
    <property type="match status" value="1"/>
</dbReference>
<dbReference type="InterPro" id="IPR003661">
    <property type="entry name" value="HisK_dim/P_dom"/>
</dbReference>
<dbReference type="PRINTS" id="PR00344">
    <property type="entry name" value="BCTRLSENSOR"/>
</dbReference>
<dbReference type="InterPro" id="IPR004358">
    <property type="entry name" value="Sig_transdc_His_kin-like_C"/>
</dbReference>
<keyword evidence="8 16" id="KW-0418">Kinase</keyword>
<comment type="catalytic activity">
    <reaction evidence="1">
        <text>ATP + protein L-histidine = ADP + protein N-phospho-L-histidine.</text>
        <dbReference type="EC" id="2.7.13.3"/>
    </reaction>
</comment>
<dbReference type="InterPro" id="IPR029150">
    <property type="entry name" value="dCache_3"/>
</dbReference>
<dbReference type="Pfam" id="PF02518">
    <property type="entry name" value="HATPase_c"/>
    <property type="match status" value="1"/>
</dbReference>
<evidence type="ECO:0000256" key="5">
    <source>
        <dbReference type="ARBA" id="ARBA00022679"/>
    </source>
</evidence>
<dbReference type="GO" id="GO:0005524">
    <property type="term" value="F:ATP binding"/>
    <property type="evidence" value="ECO:0007669"/>
    <property type="project" value="UniProtKB-KW"/>
</dbReference>
<evidence type="ECO:0000313" key="16">
    <source>
        <dbReference type="EMBL" id="CRH05646.1"/>
    </source>
</evidence>
<evidence type="ECO:0000256" key="12">
    <source>
        <dbReference type="PROSITE-ProRule" id="PRU00169"/>
    </source>
</evidence>
<dbReference type="GO" id="GO:0016020">
    <property type="term" value="C:membrane"/>
    <property type="evidence" value="ECO:0007669"/>
    <property type="project" value="UniProtKB-SubCell"/>
</dbReference>
<dbReference type="Pfam" id="PF00512">
    <property type="entry name" value="HisKA"/>
    <property type="match status" value="1"/>
</dbReference>
<evidence type="ECO:0000256" key="3">
    <source>
        <dbReference type="ARBA" id="ARBA00012438"/>
    </source>
</evidence>
<dbReference type="Gene3D" id="3.30.565.10">
    <property type="entry name" value="Histidine kinase-like ATPase, C-terminal domain"/>
    <property type="match status" value="1"/>
</dbReference>
<dbReference type="InterPro" id="IPR036890">
    <property type="entry name" value="HATPase_C_sf"/>
</dbReference>
<dbReference type="InterPro" id="IPR011006">
    <property type="entry name" value="CheY-like_superfamily"/>
</dbReference>